<feature type="domain" description="HMA" evidence="1">
    <location>
        <begin position="7"/>
        <end position="64"/>
    </location>
</feature>
<dbReference type="GO" id="GO:0046872">
    <property type="term" value="F:metal ion binding"/>
    <property type="evidence" value="ECO:0007669"/>
    <property type="project" value="InterPro"/>
</dbReference>
<evidence type="ECO:0000259" key="1">
    <source>
        <dbReference type="Pfam" id="PF00403"/>
    </source>
</evidence>
<organism evidence="2 3">
    <name type="scientific">candidate division WOR-3 bacterium</name>
    <dbReference type="NCBI Taxonomy" id="2052148"/>
    <lineage>
        <taxon>Bacteria</taxon>
        <taxon>Bacteria division WOR-3</taxon>
    </lineage>
</organism>
<proteinExistence type="predicted"/>
<evidence type="ECO:0000313" key="2">
    <source>
        <dbReference type="EMBL" id="MBD3365304.1"/>
    </source>
</evidence>
<dbReference type="Gene3D" id="3.30.70.100">
    <property type="match status" value="1"/>
</dbReference>
<dbReference type="Proteomes" id="UP000630660">
    <property type="component" value="Unassembled WGS sequence"/>
</dbReference>
<evidence type="ECO:0000313" key="3">
    <source>
        <dbReference type="Proteomes" id="UP000630660"/>
    </source>
</evidence>
<dbReference type="InterPro" id="IPR006121">
    <property type="entry name" value="HMA_dom"/>
</dbReference>
<reference evidence="2" key="1">
    <citation type="submission" date="2019-11" db="EMBL/GenBank/DDBJ databases">
        <title>Microbial mats filling the niche in hypersaline microbial mats.</title>
        <authorList>
            <person name="Wong H.L."/>
            <person name="Macleod F.I."/>
            <person name="White R.A. III"/>
            <person name="Burns B.P."/>
        </authorList>
    </citation>
    <scope>NUCLEOTIDE SEQUENCE</scope>
    <source>
        <strain evidence="2">Bin_327</strain>
    </source>
</reference>
<comment type="caution">
    <text evidence="2">The sequence shown here is derived from an EMBL/GenBank/DDBJ whole genome shotgun (WGS) entry which is preliminary data.</text>
</comment>
<dbReference type="InterPro" id="IPR036163">
    <property type="entry name" value="HMA_dom_sf"/>
</dbReference>
<name>A0A9D5KAS2_UNCW3</name>
<gene>
    <name evidence="2" type="ORF">GF359_08830</name>
</gene>
<dbReference type="AlphaFoldDB" id="A0A9D5KAS2"/>
<dbReference type="Pfam" id="PF00403">
    <property type="entry name" value="HMA"/>
    <property type="match status" value="1"/>
</dbReference>
<dbReference type="SUPFAM" id="SSF55008">
    <property type="entry name" value="HMA, heavy metal-associated domain"/>
    <property type="match status" value="1"/>
</dbReference>
<accession>A0A9D5KAS2</accession>
<protein>
    <submittedName>
        <fullName evidence="2">Heavy metal transporter</fullName>
    </submittedName>
</protein>
<dbReference type="EMBL" id="WJKJ01000296">
    <property type="protein sequence ID" value="MBD3365304.1"/>
    <property type="molecule type" value="Genomic_DNA"/>
</dbReference>
<sequence length="71" mass="8190">MNKKTAFVPNISCIYCGKSIKRELGEIEGVIKVLINLPLHEVYVSWKSPATWEEIAARLREIDYPVQERTN</sequence>
<dbReference type="CDD" id="cd00371">
    <property type="entry name" value="HMA"/>
    <property type="match status" value="1"/>
</dbReference>